<dbReference type="GO" id="GO:0005524">
    <property type="term" value="F:ATP binding"/>
    <property type="evidence" value="ECO:0007669"/>
    <property type="project" value="UniProtKB-UniRule"/>
</dbReference>
<evidence type="ECO:0000256" key="4">
    <source>
        <dbReference type="ARBA" id="ARBA00022618"/>
    </source>
</evidence>
<keyword evidence="2" id="KW-0963">Cytoplasm</keyword>
<evidence type="ECO:0000256" key="12">
    <source>
        <dbReference type="ARBA" id="ARBA00023306"/>
    </source>
</evidence>
<evidence type="ECO:0000256" key="9">
    <source>
        <dbReference type="ARBA" id="ARBA00023054"/>
    </source>
</evidence>
<name>A0ABD2AVT3_VESMC</name>
<sequence>MLQKTCHQTRVCDYRKEVLPKSEKVYKYRRSYPREGVRLLNIRKMNETRTGKKDKNQHIQVFVRVRPINNAERLGKSVSVVEVPSNKDVIIRERPQDKLSKKFTFDKVFGPLSKQIDVYKAVVSPLLEEVLAGYNCTVFAYGQTGTGKTFTMEGVSNDPALHWQSDTTAGIIPRTLSHLFDELRLLEAQEYTVRISFLELYNEELFDLLSPNDDASKIRLYEDTSRKGAVIIHGLEEVTVHNKSEVYKILEKGSEKRQTAATLMNAQSSLHDYFSRSHTVFSITVHIKENTVDGEELLKTGKLNLVDLAGSENVGRSGAVERRAREAGNINQSLLTLGRVITALVERAPHIPYRESKLTRLLQESLGGRTKTSIIATISPASINLEETLSTLDYAHRAKNITNRPEINQKLSKKALLKEYTEEIERLRRDLLATRERNGVYLAQENYNEMQSLIDYQGREIEEKINHIKALEETMQSKEKLFNDLQVEHYIQTNKLQQVENNLASTTNVLKSTKNHLKMTKQERDEQKYLVEKHVSNEKILLSQAKTLLNVADTASTDTYKLHDKIGRKTKVEEENEDLSQQFQNNIKNRFQDIENDLSVYTHELVQFCTSLKTQIETVTSEGLTAAKLTTKKLAEEIDSSYIAYEEWLKKEIEVVSNVTEDERNRLDEFSRKLVSRIESLVKTKIAENLNVLNESVSQKLQHLSTLTKTSINEMCNYQLIECNQLCKNIEEIEQTVQNVLHSQGQSIQENQQFAKMFEDVYLQFNNLCKNENQRRIAVSDMLNHVNKTCINISNKVKDDYKLNIDKKQNLQDKLQNDFTMIGNDVATSTNENRILADQTLKQSVILTEEVQTELSARSNALEKYKNVSEDHAKALRHKTENDRIACSTLVNNINEITETTYANTQVGNKLENRSTESLEYNNRIIAQLHTTEHEIEKFLIEDLRHDVATGLTPARKEFQYPRHLTATSPHERILQRFREIRKNIDTSESDEDTILNQSPENETIISSSLFENTVITTSTPNFNINGELPDKSNTVKYNIVRAASASDISLIPKPILETSIQSEPDLCIKNHDKENDKDEFLKPDMMKSKRLSKTRCSNRKVLGSYN</sequence>
<dbReference type="PANTHER" id="PTHR47970">
    <property type="entry name" value="KINESIN-LIKE PROTEIN KIF11"/>
    <property type="match status" value="1"/>
</dbReference>
<evidence type="ECO:0000256" key="14">
    <source>
        <dbReference type="PROSITE-ProRule" id="PRU00283"/>
    </source>
</evidence>
<feature type="coiled-coil region" evidence="15">
    <location>
        <begin position="410"/>
        <end position="437"/>
    </location>
</feature>
<evidence type="ECO:0000313" key="18">
    <source>
        <dbReference type="Proteomes" id="UP001607303"/>
    </source>
</evidence>
<comment type="caution">
    <text evidence="17">The sequence shown here is derived from an EMBL/GenBank/DDBJ whole genome shotgun (WGS) entry which is preliminary data.</text>
</comment>
<dbReference type="AlphaFoldDB" id="A0ABD2AVT3"/>
<evidence type="ECO:0000259" key="16">
    <source>
        <dbReference type="PROSITE" id="PS50067"/>
    </source>
</evidence>
<dbReference type="GO" id="GO:0051301">
    <property type="term" value="P:cell division"/>
    <property type="evidence" value="ECO:0007669"/>
    <property type="project" value="UniProtKB-KW"/>
</dbReference>
<evidence type="ECO:0000256" key="10">
    <source>
        <dbReference type="ARBA" id="ARBA00023175"/>
    </source>
</evidence>
<feature type="coiled-coil region" evidence="15">
    <location>
        <begin position="461"/>
        <end position="516"/>
    </location>
</feature>
<dbReference type="FunFam" id="3.40.850.10:FF:000035">
    <property type="entry name" value="Kinesin-like protein KIF11"/>
    <property type="match status" value="1"/>
</dbReference>
<dbReference type="SMART" id="SM00129">
    <property type="entry name" value="KISc"/>
    <property type="match status" value="1"/>
</dbReference>
<feature type="coiled-coil region" evidence="15">
    <location>
        <begin position="562"/>
        <end position="589"/>
    </location>
</feature>
<dbReference type="PRINTS" id="PR00380">
    <property type="entry name" value="KINESINHEAVY"/>
</dbReference>
<gene>
    <name evidence="17" type="ORF">V1477_018585</name>
</gene>
<evidence type="ECO:0000313" key="17">
    <source>
        <dbReference type="EMBL" id="KAL2724724.1"/>
    </source>
</evidence>
<dbReference type="SUPFAM" id="SSF52540">
    <property type="entry name" value="P-loop containing nucleoside triphosphate hydrolases"/>
    <property type="match status" value="1"/>
</dbReference>
<keyword evidence="9 15" id="KW-0175">Coiled coil</keyword>
<accession>A0ABD2AVT3</accession>
<organism evidence="17 18">
    <name type="scientific">Vespula maculifrons</name>
    <name type="common">Eastern yellow jacket</name>
    <name type="synonym">Wasp</name>
    <dbReference type="NCBI Taxonomy" id="7453"/>
    <lineage>
        <taxon>Eukaryota</taxon>
        <taxon>Metazoa</taxon>
        <taxon>Ecdysozoa</taxon>
        <taxon>Arthropoda</taxon>
        <taxon>Hexapoda</taxon>
        <taxon>Insecta</taxon>
        <taxon>Pterygota</taxon>
        <taxon>Neoptera</taxon>
        <taxon>Endopterygota</taxon>
        <taxon>Hymenoptera</taxon>
        <taxon>Apocrita</taxon>
        <taxon>Aculeata</taxon>
        <taxon>Vespoidea</taxon>
        <taxon>Vespidae</taxon>
        <taxon>Vespinae</taxon>
        <taxon>Vespula</taxon>
    </lineage>
</organism>
<evidence type="ECO:0000256" key="11">
    <source>
        <dbReference type="ARBA" id="ARBA00023212"/>
    </source>
</evidence>
<dbReference type="InterPro" id="IPR019821">
    <property type="entry name" value="Kinesin_motor_CS"/>
</dbReference>
<evidence type="ECO:0000256" key="8">
    <source>
        <dbReference type="ARBA" id="ARBA00022840"/>
    </source>
</evidence>
<dbReference type="InterPro" id="IPR027417">
    <property type="entry name" value="P-loop_NTPase"/>
</dbReference>
<reference evidence="17 18" key="1">
    <citation type="journal article" date="2024" name="Ann. Entomol. Soc. Am.">
        <title>Genomic analyses of the southern and eastern yellowjacket wasps (Hymenoptera: Vespidae) reveal evolutionary signatures of social life.</title>
        <authorList>
            <person name="Catto M.A."/>
            <person name="Caine P.B."/>
            <person name="Orr S.E."/>
            <person name="Hunt B.G."/>
            <person name="Goodisman M.A.D."/>
        </authorList>
    </citation>
    <scope>NUCLEOTIDE SEQUENCE [LARGE SCALE GENOMIC DNA]</scope>
    <source>
        <strain evidence="17">232</strain>
        <tissue evidence="17">Head and thorax</tissue>
    </source>
</reference>
<keyword evidence="7" id="KW-0498">Mitosis</keyword>
<feature type="binding site" evidence="14">
    <location>
        <begin position="142"/>
        <end position="149"/>
    </location>
    <ligand>
        <name>ATP</name>
        <dbReference type="ChEBI" id="CHEBI:30616"/>
    </ligand>
</feature>
<dbReference type="Pfam" id="PF13931">
    <property type="entry name" value="Microtub_bind"/>
    <property type="match status" value="1"/>
</dbReference>
<dbReference type="Pfam" id="PF00225">
    <property type="entry name" value="Kinesin"/>
    <property type="match status" value="1"/>
</dbReference>
<dbReference type="GO" id="GO:0003774">
    <property type="term" value="F:cytoskeletal motor activity"/>
    <property type="evidence" value="ECO:0007669"/>
    <property type="project" value="UniProtKB-UniRule"/>
</dbReference>
<dbReference type="EMBL" id="JAYRBN010000112">
    <property type="protein sequence ID" value="KAL2724724.1"/>
    <property type="molecule type" value="Genomic_DNA"/>
</dbReference>
<keyword evidence="3" id="KW-0597">Phosphoprotein</keyword>
<keyword evidence="12" id="KW-0131">Cell cycle</keyword>
<keyword evidence="11" id="KW-0206">Cytoskeleton</keyword>
<dbReference type="PROSITE" id="PS50067">
    <property type="entry name" value="KINESIN_MOTOR_2"/>
    <property type="match status" value="1"/>
</dbReference>
<dbReference type="Gene3D" id="3.40.850.10">
    <property type="entry name" value="Kinesin motor domain"/>
    <property type="match status" value="1"/>
</dbReference>
<dbReference type="InterPro" id="IPR047241">
    <property type="entry name" value="KIF11-like_kin_motor_dom"/>
</dbReference>
<evidence type="ECO:0000256" key="5">
    <source>
        <dbReference type="ARBA" id="ARBA00022701"/>
    </source>
</evidence>
<comment type="similarity">
    <text evidence="13">Belongs to the TRAFAC class myosin-kinesin ATPase superfamily. Kinesin family. KIN-5/BimC subfamily.</text>
</comment>
<evidence type="ECO:0000256" key="15">
    <source>
        <dbReference type="SAM" id="Coils"/>
    </source>
</evidence>
<keyword evidence="4" id="KW-0132">Cell division</keyword>
<feature type="domain" description="Kinesin motor" evidence="16">
    <location>
        <begin position="58"/>
        <end position="401"/>
    </location>
</feature>
<dbReference type="PANTHER" id="PTHR47970:SF12">
    <property type="entry name" value="KINESIN FAMILY MEMBER 11"/>
    <property type="match status" value="1"/>
</dbReference>
<dbReference type="PROSITE" id="PS00411">
    <property type="entry name" value="KINESIN_MOTOR_1"/>
    <property type="match status" value="1"/>
</dbReference>
<dbReference type="GO" id="GO:0007051">
    <property type="term" value="P:spindle organization"/>
    <property type="evidence" value="ECO:0007669"/>
    <property type="project" value="UniProtKB-ARBA"/>
</dbReference>
<keyword evidence="8 14" id="KW-0067">ATP-binding</keyword>
<evidence type="ECO:0000256" key="1">
    <source>
        <dbReference type="ARBA" id="ARBA00004647"/>
    </source>
</evidence>
<dbReference type="CDD" id="cd01364">
    <property type="entry name" value="KISc_BimC_Eg5"/>
    <property type="match status" value="1"/>
</dbReference>
<evidence type="ECO:0000256" key="2">
    <source>
        <dbReference type="ARBA" id="ARBA00022490"/>
    </source>
</evidence>
<evidence type="ECO:0000256" key="7">
    <source>
        <dbReference type="ARBA" id="ARBA00022776"/>
    </source>
</evidence>
<keyword evidence="18" id="KW-1185">Reference proteome</keyword>
<keyword evidence="10 14" id="KW-0505">Motor protein</keyword>
<evidence type="ECO:0000256" key="13">
    <source>
        <dbReference type="ARBA" id="ARBA00034704"/>
    </source>
</evidence>
<dbReference type="GO" id="GO:0005874">
    <property type="term" value="C:microtubule"/>
    <property type="evidence" value="ECO:0007669"/>
    <property type="project" value="UniProtKB-KW"/>
</dbReference>
<dbReference type="InterPro" id="IPR036961">
    <property type="entry name" value="Kinesin_motor_dom_sf"/>
</dbReference>
<comment type="subcellular location">
    <subcellularLocation>
        <location evidence="1">Cytoplasm</location>
        <location evidence="1">Cytoskeleton</location>
        <location evidence="1">Spindle pole</location>
    </subcellularLocation>
</comment>
<dbReference type="InterPro" id="IPR047149">
    <property type="entry name" value="KIF11-like"/>
</dbReference>
<keyword evidence="6 14" id="KW-0547">Nucleotide-binding</keyword>
<protein>
    <submittedName>
        <fullName evidence="17">Kinesin-like protein Klp61F isoform X1</fullName>
    </submittedName>
</protein>
<evidence type="ECO:0000256" key="3">
    <source>
        <dbReference type="ARBA" id="ARBA00022553"/>
    </source>
</evidence>
<evidence type="ECO:0000256" key="6">
    <source>
        <dbReference type="ARBA" id="ARBA00022741"/>
    </source>
</evidence>
<keyword evidence="5" id="KW-0493">Microtubule</keyword>
<dbReference type="Proteomes" id="UP001607303">
    <property type="component" value="Unassembled WGS sequence"/>
</dbReference>
<dbReference type="InterPro" id="IPR025901">
    <property type="entry name" value="Kinesin-assoc_MT-bd_dom"/>
</dbReference>
<dbReference type="InterPro" id="IPR001752">
    <property type="entry name" value="Kinesin_motor_dom"/>
</dbReference>
<proteinExistence type="inferred from homology"/>
<dbReference type="GO" id="GO:0000922">
    <property type="term" value="C:spindle pole"/>
    <property type="evidence" value="ECO:0007669"/>
    <property type="project" value="UniProtKB-SubCell"/>
</dbReference>